<evidence type="ECO:0000313" key="2">
    <source>
        <dbReference type="EMBL" id="KAK4231432.1"/>
    </source>
</evidence>
<organism evidence="2 3">
    <name type="scientific">Podospora fimiseda</name>
    <dbReference type="NCBI Taxonomy" id="252190"/>
    <lineage>
        <taxon>Eukaryota</taxon>
        <taxon>Fungi</taxon>
        <taxon>Dikarya</taxon>
        <taxon>Ascomycota</taxon>
        <taxon>Pezizomycotina</taxon>
        <taxon>Sordariomycetes</taxon>
        <taxon>Sordariomycetidae</taxon>
        <taxon>Sordariales</taxon>
        <taxon>Podosporaceae</taxon>
        <taxon>Podospora</taxon>
    </lineage>
</organism>
<name>A0AAN7BXS2_9PEZI</name>
<dbReference type="Proteomes" id="UP001301958">
    <property type="component" value="Unassembled WGS sequence"/>
</dbReference>
<comment type="caution">
    <text evidence="2">The sequence shown here is derived from an EMBL/GenBank/DDBJ whole genome shotgun (WGS) entry which is preliminary data.</text>
</comment>
<gene>
    <name evidence="2" type="ORF">QBC38DRAFT_528435</name>
</gene>
<feature type="signal peptide" evidence="1">
    <location>
        <begin position="1"/>
        <end position="18"/>
    </location>
</feature>
<keyword evidence="3" id="KW-1185">Reference proteome</keyword>
<reference evidence="2" key="2">
    <citation type="submission" date="2023-05" db="EMBL/GenBank/DDBJ databases">
        <authorList>
            <consortium name="Lawrence Berkeley National Laboratory"/>
            <person name="Steindorff A."/>
            <person name="Hensen N."/>
            <person name="Bonometti L."/>
            <person name="Westerberg I."/>
            <person name="Brannstrom I.O."/>
            <person name="Guillou S."/>
            <person name="Cros-Aarteil S."/>
            <person name="Calhoun S."/>
            <person name="Haridas S."/>
            <person name="Kuo A."/>
            <person name="Mondo S."/>
            <person name="Pangilinan J."/>
            <person name="Riley R."/>
            <person name="Labutti K."/>
            <person name="Andreopoulos B."/>
            <person name="Lipzen A."/>
            <person name="Chen C."/>
            <person name="Yanf M."/>
            <person name="Daum C."/>
            <person name="Ng V."/>
            <person name="Clum A."/>
            <person name="Ohm R."/>
            <person name="Martin F."/>
            <person name="Silar P."/>
            <person name="Natvig D."/>
            <person name="Lalanne C."/>
            <person name="Gautier V."/>
            <person name="Ament-Velasquez S.L."/>
            <person name="Kruys A."/>
            <person name="Hutchinson M.I."/>
            <person name="Powell A.J."/>
            <person name="Barry K."/>
            <person name="Miller A.N."/>
            <person name="Grigoriev I.V."/>
            <person name="Debuchy R."/>
            <person name="Gladieux P."/>
            <person name="Thoren M.H."/>
            <person name="Johannesson H."/>
        </authorList>
    </citation>
    <scope>NUCLEOTIDE SEQUENCE</scope>
    <source>
        <strain evidence="2">CBS 990.96</strain>
    </source>
</reference>
<dbReference type="EMBL" id="MU865292">
    <property type="protein sequence ID" value="KAK4231432.1"/>
    <property type="molecule type" value="Genomic_DNA"/>
</dbReference>
<sequence>MRLSIVTAVLPLFSPAYAGIEIPPPPPGSACLSYPDTYPKPKHPERRGLGITNLPRQWARHLITYMGEKTKRQGLYDDTIACACVTPEQKRPYGFYSRNLCPVSHGAYEACSVEFDGFRCVFPRSSLAKTAEYFTDEKCDAEFPGTRALCGIAYPTGPI</sequence>
<feature type="chain" id="PRO_5042892620" evidence="1">
    <location>
        <begin position="19"/>
        <end position="159"/>
    </location>
</feature>
<evidence type="ECO:0000256" key="1">
    <source>
        <dbReference type="SAM" id="SignalP"/>
    </source>
</evidence>
<keyword evidence="1" id="KW-0732">Signal</keyword>
<evidence type="ECO:0000313" key="3">
    <source>
        <dbReference type="Proteomes" id="UP001301958"/>
    </source>
</evidence>
<reference evidence="2" key="1">
    <citation type="journal article" date="2023" name="Mol. Phylogenet. Evol.">
        <title>Genome-scale phylogeny and comparative genomics of the fungal order Sordariales.</title>
        <authorList>
            <person name="Hensen N."/>
            <person name="Bonometti L."/>
            <person name="Westerberg I."/>
            <person name="Brannstrom I.O."/>
            <person name="Guillou S."/>
            <person name="Cros-Aarteil S."/>
            <person name="Calhoun S."/>
            <person name="Haridas S."/>
            <person name="Kuo A."/>
            <person name="Mondo S."/>
            <person name="Pangilinan J."/>
            <person name="Riley R."/>
            <person name="LaButti K."/>
            <person name="Andreopoulos B."/>
            <person name="Lipzen A."/>
            <person name="Chen C."/>
            <person name="Yan M."/>
            <person name="Daum C."/>
            <person name="Ng V."/>
            <person name="Clum A."/>
            <person name="Steindorff A."/>
            <person name="Ohm R.A."/>
            <person name="Martin F."/>
            <person name="Silar P."/>
            <person name="Natvig D.O."/>
            <person name="Lalanne C."/>
            <person name="Gautier V."/>
            <person name="Ament-Velasquez S.L."/>
            <person name="Kruys A."/>
            <person name="Hutchinson M.I."/>
            <person name="Powell A.J."/>
            <person name="Barry K."/>
            <person name="Miller A.N."/>
            <person name="Grigoriev I.V."/>
            <person name="Debuchy R."/>
            <person name="Gladieux P."/>
            <person name="Hiltunen Thoren M."/>
            <person name="Johannesson H."/>
        </authorList>
    </citation>
    <scope>NUCLEOTIDE SEQUENCE</scope>
    <source>
        <strain evidence="2">CBS 990.96</strain>
    </source>
</reference>
<dbReference type="AlphaFoldDB" id="A0AAN7BXS2"/>
<protein>
    <submittedName>
        <fullName evidence="2">Uncharacterized protein</fullName>
    </submittedName>
</protein>
<proteinExistence type="predicted"/>
<accession>A0AAN7BXS2</accession>